<dbReference type="GO" id="GO:0003677">
    <property type="term" value="F:DNA binding"/>
    <property type="evidence" value="ECO:0007669"/>
    <property type="project" value="UniProtKB-KW"/>
</dbReference>
<dbReference type="InterPro" id="IPR050090">
    <property type="entry name" value="Tyrosine_recombinase_XerCD"/>
</dbReference>
<comment type="caution">
    <text evidence="4">The sequence shown here is derived from an EMBL/GenBank/DDBJ whole genome shotgun (WGS) entry which is preliminary data.</text>
</comment>
<dbReference type="PROSITE" id="PS51898">
    <property type="entry name" value="TYR_RECOMBINASE"/>
    <property type="match status" value="1"/>
</dbReference>
<reference evidence="4" key="1">
    <citation type="journal article" date="2015" name="Nature">
        <title>Complex archaea that bridge the gap between prokaryotes and eukaryotes.</title>
        <authorList>
            <person name="Spang A."/>
            <person name="Saw J.H."/>
            <person name="Jorgensen S.L."/>
            <person name="Zaremba-Niedzwiedzka K."/>
            <person name="Martijn J."/>
            <person name="Lind A.E."/>
            <person name="van Eijk R."/>
            <person name="Schleper C."/>
            <person name="Guy L."/>
            <person name="Ettema T.J."/>
        </authorList>
    </citation>
    <scope>NUCLEOTIDE SEQUENCE</scope>
</reference>
<dbReference type="GO" id="GO:0006310">
    <property type="term" value="P:DNA recombination"/>
    <property type="evidence" value="ECO:0007669"/>
    <property type="project" value="UniProtKB-KW"/>
</dbReference>
<evidence type="ECO:0000259" key="3">
    <source>
        <dbReference type="PROSITE" id="PS51898"/>
    </source>
</evidence>
<dbReference type="InterPro" id="IPR011010">
    <property type="entry name" value="DNA_brk_join_enz"/>
</dbReference>
<dbReference type="SUPFAM" id="SSF56349">
    <property type="entry name" value="DNA breaking-rejoining enzymes"/>
    <property type="match status" value="1"/>
</dbReference>
<evidence type="ECO:0000313" key="4">
    <source>
        <dbReference type="EMBL" id="KKM22854.1"/>
    </source>
</evidence>
<dbReference type="GO" id="GO:0015074">
    <property type="term" value="P:DNA integration"/>
    <property type="evidence" value="ECO:0007669"/>
    <property type="project" value="InterPro"/>
</dbReference>
<dbReference type="PANTHER" id="PTHR30349:SF41">
    <property type="entry name" value="INTEGRASE_RECOMBINASE PROTEIN MJ0367-RELATED"/>
    <property type="match status" value="1"/>
</dbReference>
<dbReference type="EMBL" id="LAZR01013247">
    <property type="protein sequence ID" value="KKM22854.1"/>
    <property type="molecule type" value="Genomic_DNA"/>
</dbReference>
<organism evidence="4">
    <name type="scientific">marine sediment metagenome</name>
    <dbReference type="NCBI Taxonomy" id="412755"/>
    <lineage>
        <taxon>unclassified sequences</taxon>
        <taxon>metagenomes</taxon>
        <taxon>ecological metagenomes</taxon>
    </lineage>
</organism>
<keyword evidence="2" id="KW-0233">DNA recombination</keyword>
<evidence type="ECO:0000256" key="2">
    <source>
        <dbReference type="ARBA" id="ARBA00023172"/>
    </source>
</evidence>
<dbReference type="InterPro" id="IPR002104">
    <property type="entry name" value="Integrase_catalytic"/>
</dbReference>
<proteinExistence type="predicted"/>
<evidence type="ECO:0000256" key="1">
    <source>
        <dbReference type="ARBA" id="ARBA00023125"/>
    </source>
</evidence>
<sequence length="325" mass="37148">MPIPESFQQIVDAYIVEKRSLGFKFDKTAKVLRRIIALQTRLNQGAPLLSREIVETWIEKTPWESEVNRSHRIGIVRGLGKYMVRMGYKAYVVPDRFAPFQDYMYVPYIFSDKELGLLLTSVDAFCKKTTSELVRLVFPLLFRILVGCGLRITEALNIEKEDVDLEKGTLLLLNTKNKKERIIPMADSLCEACRKYAFSIQFVRGANESKYFFPNPEGKAYAAATAYARFRQALWLAGISHGGRGKGPRLHDLRHTYAVRVLNKWVREGKNLTTALPYLSVYMGHVGLKATQHYLRLTAAMFPELVKTAEEAYGWVIPEAYHEGN</sequence>
<dbReference type="AlphaFoldDB" id="A0A0F9ISD7"/>
<name>A0A0F9ISD7_9ZZZZ</name>
<dbReference type="PANTHER" id="PTHR30349">
    <property type="entry name" value="PHAGE INTEGRASE-RELATED"/>
    <property type="match status" value="1"/>
</dbReference>
<keyword evidence="1" id="KW-0238">DNA-binding</keyword>
<feature type="domain" description="Tyr recombinase" evidence="3">
    <location>
        <begin position="105"/>
        <end position="307"/>
    </location>
</feature>
<dbReference type="Pfam" id="PF00589">
    <property type="entry name" value="Phage_integrase"/>
    <property type="match status" value="1"/>
</dbReference>
<gene>
    <name evidence="4" type="ORF">LCGC14_1621090</name>
</gene>
<dbReference type="Gene3D" id="1.10.443.10">
    <property type="entry name" value="Intergrase catalytic core"/>
    <property type="match status" value="1"/>
</dbReference>
<dbReference type="InterPro" id="IPR013762">
    <property type="entry name" value="Integrase-like_cat_sf"/>
</dbReference>
<protein>
    <recommendedName>
        <fullName evidence="3">Tyr recombinase domain-containing protein</fullName>
    </recommendedName>
</protein>
<accession>A0A0F9ISD7</accession>